<dbReference type="InterPro" id="IPR029063">
    <property type="entry name" value="SAM-dependent_MTases_sf"/>
</dbReference>
<dbReference type="PROSITE" id="PS51515">
    <property type="entry name" value="BIN3_SAM"/>
    <property type="match status" value="1"/>
</dbReference>
<dbReference type="PANTHER" id="PTHR12315">
    <property type="entry name" value="BICOID-INTERACTING PROTEIN RELATED"/>
    <property type="match status" value="1"/>
</dbReference>
<protein>
    <recommendedName>
        <fullName evidence="6">RNA methyltransferase</fullName>
        <ecNumber evidence="6">2.1.1.-</ecNumber>
    </recommendedName>
</protein>
<gene>
    <name evidence="9" type="ORF">FOMPIDRAFT_1115777</name>
</gene>
<dbReference type="SUPFAM" id="SSF53335">
    <property type="entry name" value="S-adenosyl-L-methionine-dependent methyltransferases"/>
    <property type="match status" value="1"/>
</dbReference>
<evidence type="ECO:0000259" key="8">
    <source>
        <dbReference type="PROSITE" id="PS51515"/>
    </source>
</evidence>
<evidence type="ECO:0000256" key="4">
    <source>
        <dbReference type="ARBA" id="ARBA00022691"/>
    </source>
</evidence>
<feature type="region of interest" description="Disordered" evidence="7">
    <location>
        <begin position="97"/>
        <end position="133"/>
    </location>
</feature>
<keyword evidence="2 6" id="KW-0489">Methyltransferase</keyword>
<evidence type="ECO:0000256" key="6">
    <source>
        <dbReference type="RuleBase" id="RU367087"/>
    </source>
</evidence>
<dbReference type="GO" id="GO:0008173">
    <property type="term" value="F:RNA methyltransferase activity"/>
    <property type="evidence" value="ECO:0007669"/>
    <property type="project" value="UniProtKB-UniRule"/>
</dbReference>
<dbReference type="EC" id="2.1.1.-" evidence="6"/>
<dbReference type="Proteomes" id="UP000015241">
    <property type="component" value="Unassembled WGS sequence"/>
</dbReference>
<dbReference type="InterPro" id="IPR039772">
    <property type="entry name" value="Bin3-like"/>
</dbReference>
<keyword evidence="3 6" id="KW-0808">Transferase</keyword>
<evidence type="ECO:0000313" key="9">
    <source>
        <dbReference type="EMBL" id="EPT03606.1"/>
    </source>
</evidence>
<dbReference type="eggNOG" id="KOG2899">
    <property type="taxonomic scope" value="Eukaryota"/>
</dbReference>
<dbReference type="CDD" id="cd02440">
    <property type="entry name" value="AdoMet_MTases"/>
    <property type="match status" value="1"/>
</dbReference>
<dbReference type="EMBL" id="KE504129">
    <property type="protein sequence ID" value="EPT03606.1"/>
    <property type="molecule type" value="Genomic_DNA"/>
</dbReference>
<dbReference type="InterPro" id="IPR010675">
    <property type="entry name" value="Bin3_C"/>
</dbReference>
<organism evidence="9 10">
    <name type="scientific">Fomitopsis schrenkii</name>
    <name type="common">Brown rot fungus</name>
    <dbReference type="NCBI Taxonomy" id="2126942"/>
    <lineage>
        <taxon>Eukaryota</taxon>
        <taxon>Fungi</taxon>
        <taxon>Dikarya</taxon>
        <taxon>Basidiomycota</taxon>
        <taxon>Agaricomycotina</taxon>
        <taxon>Agaricomycetes</taxon>
        <taxon>Polyporales</taxon>
        <taxon>Fomitopsis</taxon>
    </lineage>
</organism>
<dbReference type="Pfam" id="PF13649">
    <property type="entry name" value="Methyltransf_25"/>
    <property type="match status" value="1"/>
</dbReference>
<evidence type="ECO:0000256" key="7">
    <source>
        <dbReference type="SAM" id="MobiDB-lite"/>
    </source>
</evidence>
<dbReference type="GO" id="GO:0040031">
    <property type="term" value="P:snRNA modification"/>
    <property type="evidence" value="ECO:0007669"/>
    <property type="project" value="TreeGrafter"/>
</dbReference>
<comment type="similarity">
    <text evidence="1 6">Belongs to the methyltransferase superfamily.</text>
</comment>
<evidence type="ECO:0000313" key="10">
    <source>
        <dbReference type="Proteomes" id="UP000015241"/>
    </source>
</evidence>
<dbReference type="InParanoid" id="S8FQR8"/>
<feature type="domain" description="Bin3-type SAM" evidence="8">
    <location>
        <begin position="29"/>
        <end position="285"/>
    </location>
</feature>
<dbReference type="GO" id="GO:0008171">
    <property type="term" value="F:O-methyltransferase activity"/>
    <property type="evidence" value="ECO:0007669"/>
    <property type="project" value="UniProtKB-UniRule"/>
</dbReference>
<reference evidence="9 10" key="1">
    <citation type="journal article" date="2012" name="Science">
        <title>The Paleozoic origin of enzymatic lignin decomposition reconstructed from 31 fungal genomes.</title>
        <authorList>
            <person name="Floudas D."/>
            <person name="Binder M."/>
            <person name="Riley R."/>
            <person name="Barry K."/>
            <person name="Blanchette R.A."/>
            <person name="Henrissat B."/>
            <person name="Martinez A.T."/>
            <person name="Otillar R."/>
            <person name="Spatafora J.W."/>
            <person name="Yadav J.S."/>
            <person name="Aerts A."/>
            <person name="Benoit I."/>
            <person name="Boyd A."/>
            <person name="Carlson A."/>
            <person name="Copeland A."/>
            <person name="Coutinho P.M."/>
            <person name="de Vries R.P."/>
            <person name="Ferreira P."/>
            <person name="Findley K."/>
            <person name="Foster B."/>
            <person name="Gaskell J."/>
            <person name="Glotzer D."/>
            <person name="Gorecki P."/>
            <person name="Heitman J."/>
            <person name="Hesse C."/>
            <person name="Hori C."/>
            <person name="Igarashi K."/>
            <person name="Jurgens J.A."/>
            <person name="Kallen N."/>
            <person name="Kersten P."/>
            <person name="Kohler A."/>
            <person name="Kuees U."/>
            <person name="Kumar T.K.A."/>
            <person name="Kuo A."/>
            <person name="LaButti K."/>
            <person name="Larrondo L.F."/>
            <person name="Lindquist E."/>
            <person name="Ling A."/>
            <person name="Lombard V."/>
            <person name="Lucas S."/>
            <person name="Lundell T."/>
            <person name="Martin R."/>
            <person name="McLaughlin D.J."/>
            <person name="Morgenstern I."/>
            <person name="Morin E."/>
            <person name="Murat C."/>
            <person name="Nagy L.G."/>
            <person name="Nolan M."/>
            <person name="Ohm R.A."/>
            <person name="Patyshakuliyeva A."/>
            <person name="Rokas A."/>
            <person name="Ruiz-Duenas F.J."/>
            <person name="Sabat G."/>
            <person name="Salamov A."/>
            <person name="Samejima M."/>
            <person name="Schmutz J."/>
            <person name="Slot J.C."/>
            <person name="St John F."/>
            <person name="Stenlid J."/>
            <person name="Sun H."/>
            <person name="Sun S."/>
            <person name="Syed K."/>
            <person name="Tsang A."/>
            <person name="Wiebenga A."/>
            <person name="Young D."/>
            <person name="Pisabarro A."/>
            <person name="Eastwood D.C."/>
            <person name="Martin F."/>
            <person name="Cullen D."/>
            <person name="Grigoriev I.V."/>
            <person name="Hibbett D.S."/>
        </authorList>
    </citation>
    <scope>NUCLEOTIDE SEQUENCE</scope>
    <source>
        <strain evidence="10">FP-58527</strain>
    </source>
</reference>
<dbReference type="Gene3D" id="3.40.50.150">
    <property type="entry name" value="Vaccinia Virus protein VP39"/>
    <property type="match status" value="1"/>
</dbReference>
<accession>S8FQR8</accession>
<keyword evidence="4 5" id="KW-0949">S-adenosyl-L-methionine</keyword>
<name>S8FQR8_FOMSC</name>
<evidence type="ECO:0000256" key="2">
    <source>
        <dbReference type="ARBA" id="ARBA00022603"/>
    </source>
</evidence>
<sequence>MTSVNYYCSSAPIHGNYHGYYVKRPFANDPRLAVLPSAIFADARVLDVGCNEGWVTCEIAQSKGAKRVVGVDIDEKLVRLAWKRRRYVWSLQQPLSSSEEKKGDSDGTSPSRKRRKVDVPQGETGAGRQDSSRADYFPASFEHTFGSLPIPPANYLGGPGREEFPHNVTFRATDWVNTEIMEDKDGYDVVLALSISKWIHLNGEDEGLMRFFRRVYSVLQVGGSFVLEPQEWESYHKARRMNPKLKSLEHLKLRPDDFDRILEDIGFGPPEHLGQVGEGGTCYSQ</sequence>
<keyword evidence="10" id="KW-1185">Reference proteome</keyword>
<dbReference type="AlphaFoldDB" id="S8FQR8"/>
<dbReference type="FunCoup" id="S8FQR8">
    <property type="interactions" value="18"/>
</dbReference>
<dbReference type="Pfam" id="PF06859">
    <property type="entry name" value="Bin3"/>
    <property type="match status" value="1"/>
</dbReference>
<proteinExistence type="inferred from homology"/>
<evidence type="ECO:0000256" key="3">
    <source>
        <dbReference type="ARBA" id="ARBA00022679"/>
    </source>
</evidence>
<dbReference type="STRING" id="743788.S8FQR8"/>
<dbReference type="HOGENOM" id="CLU_004729_2_0_1"/>
<dbReference type="OrthoDB" id="540004at2759"/>
<dbReference type="GO" id="GO:0032259">
    <property type="term" value="P:methylation"/>
    <property type="evidence" value="ECO:0007669"/>
    <property type="project" value="UniProtKB-KW"/>
</dbReference>
<dbReference type="GO" id="GO:0017069">
    <property type="term" value="F:snRNA binding"/>
    <property type="evidence" value="ECO:0007669"/>
    <property type="project" value="TreeGrafter"/>
</dbReference>
<dbReference type="PANTHER" id="PTHR12315:SF0">
    <property type="entry name" value="7SK SNRNA METHYLPHOSPHATE CAPPING ENZYME"/>
    <property type="match status" value="1"/>
</dbReference>
<evidence type="ECO:0000256" key="1">
    <source>
        <dbReference type="ARBA" id="ARBA00008361"/>
    </source>
</evidence>
<dbReference type="InterPro" id="IPR024160">
    <property type="entry name" value="BIN3_SAM-bd_dom"/>
</dbReference>
<dbReference type="InterPro" id="IPR041698">
    <property type="entry name" value="Methyltransf_25"/>
</dbReference>
<evidence type="ECO:0000256" key="5">
    <source>
        <dbReference type="PROSITE-ProRule" id="PRU00848"/>
    </source>
</evidence>